<keyword evidence="3" id="KW-0560">Oxidoreductase</keyword>
<evidence type="ECO:0000256" key="7">
    <source>
        <dbReference type="ARBA" id="ARBA00035045"/>
    </source>
</evidence>
<dbReference type="Gene3D" id="3.10.180.50">
    <property type="match status" value="1"/>
</dbReference>
<dbReference type="PANTHER" id="PTHR31136">
    <property type="entry name" value="DUF1338 DOMAIN-CONTAINING PROTEIN"/>
    <property type="match status" value="1"/>
</dbReference>
<dbReference type="Pfam" id="PF07063">
    <property type="entry name" value="HGLS"/>
    <property type="match status" value="1"/>
</dbReference>
<proteinExistence type="inferred from homology"/>
<comment type="similarity">
    <text evidence="5">Belongs to the 2-oxoadipate dioxygenase/decarboxylase family.</text>
</comment>
<evidence type="ECO:0000256" key="3">
    <source>
        <dbReference type="ARBA" id="ARBA00023002"/>
    </source>
</evidence>
<dbReference type="HOGENOM" id="CLU_053061_1_1_0"/>
<comment type="cofactor">
    <cofactor evidence="1">
        <name>Fe(2+)</name>
        <dbReference type="ChEBI" id="CHEBI:29033"/>
    </cofactor>
</comment>
<evidence type="ECO:0000256" key="1">
    <source>
        <dbReference type="ARBA" id="ARBA00001954"/>
    </source>
</evidence>
<dbReference type="SMART" id="SM01150">
    <property type="entry name" value="DUF1338"/>
    <property type="match status" value="1"/>
</dbReference>
<name>A0A0A7KG28_9DEIO</name>
<evidence type="ECO:0000256" key="2">
    <source>
        <dbReference type="ARBA" id="ARBA00022964"/>
    </source>
</evidence>
<dbReference type="PANTHER" id="PTHR31136:SF5">
    <property type="entry name" value="2-OXOADIPATE DIOXYGENASE_DECARBOXYLASE, CHLOROPLASTIC"/>
    <property type="match status" value="1"/>
</dbReference>
<evidence type="ECO:0000256" key="5">
    <source>
        <dbReference type="ARBA" id="ARBA00035013"/>
    </source>
</evidence>
<dbReference type="CDD" id="cd16350">
    <property type="entry name" value="VOC_like"/>
    <property type="match status" value="1"/>
</dbReference>
<keyword evidence="2" id="KW-0223">Dioxygenase</keyword>
<dbReference type="KEGG" id="dsw:QR90_08495"/>
<dbReference type="RefSeq" id="WP_039683825.1">
    <property type="nucleotide sequence ID" value="NZ_CP010028.1"/>
</dbReference>
<organism evidence="8 9">
    <name type="scientific">Deinococcus radiopugnans</name>
    <dbReference type="NCBI Taxonomy" id="57497"/>
    <lineage>
        <taxon>Bacteria</taxon>
        <taxon>Thermotogati</taxon>
        <taxon>Deinococcota</taxon>
        <taxon>Deinococci</taxon>
        <taxon>Deinococcales</taxon>
        <taxon>Deinococcaceae</taxon>
        <taxon>Deinococcus</taxon>
    </lineage>
</organism>
<keyword evidence="4" id="KW-0408">Iron</keyword>
<gene>
    <name evidence="8" type="ORF">QR90_08495</name>
</gene>
<dbReference type="InterPro" id="IPR009770">
    <property type="entry name" value="HGLS"/>
</dbReference>
<evidence type="ECO:0000256" key="6">
    <source>
        <dbReference type="ARBA" id="ARBA00035023"/>
    </source>
</evidence>
<dbReference type="Proteomes" id="UP000030634">
    <property type="component" value="Chromosome"/>
</dbReference>
<sequence>MSALPSTSPARRAALDTVLDTVLAGLMRRYRERVPDVSLILSHMVDEGLIRHPDDIENDHVAFRTLGVPQLGVASLERIFLHLGYTRQDAYRFEEKKLDAYWYRPPDPRDPRIFISELRVGDLIPEAQAIITSYTDEVRSDPVLALDLDDARAVDAFLHSPLWRLPTWADYTRLQAESEYAAWAIYNRYYLNHFTVSVHNLPAGYDTAERFNAFLKAHGLRLNASGGEVKVSPDGLLRQSSTVAPMVEALFAGGERRRIAGSYVEFAERRPLPQYAHVAPEDLRREHRRDGFEAANADRIFESTYSAQTGR</sequence>
<evidence type="ECO:0000256" key="4">
    <source>
        <dbReference type="ARBA" id="ARBA00023004"/>
    </source>
</evidence>
<evidence type="ECO:0000313" key="8">
    <source>
        <dbReference type="EMBL" id="AIZ45132.1"/>
    </source>
</evidence>
<dbReference type="EC" id="1.13.11.93" evidence="6"/>
<protein>
    <recommendedName>
        <fullName evidence="6">2-oxoadipate dioxygenase/decarboxylase</fullName>
        <ecNumber evidence="6">1.13.11.93</ecNumber>
    </recommendedName>
    <alternativeName>
        <fullName evidence="7">2-hydroxyglutarate synthase</fullName>
    </alternativeName>
</protein>
<accession>A0A0A7KG28</accession>
<dbReference type="AlphaFoldDB" id="A0A0A7KG28"/>
<evidence type="ECO:0000313" key="9">
    <source>
        <dbReference type="Proteomes" id="UP000030634"/>
    </source>
</evidence>
<dbReference type="EMBL" id="CP010028">
    <property type="protein sequence ID" value="AIZ45132.1"/>
    <property type="molecule type" value="Genomic_DNA"/>
</dbReference>
<reference evidence="9" key="1">
    <citation type="submission" date="2014-11" db="EMBL/GenBank/DDBJ databases">
        <title>Hymenobacter sp. DG25B genome submission.</title>
        <authorList>
            <person name="Jung H.-Y."/>
            <person name="Kim M.K."/>
            <person name="Srinivasan S."/>
            <person name="Lim S."/>
        </authorList>
    </citation>
    <scope>NUCLEOTIDE SEQUENCE [LARGE SCALE GENOMIC DNA]</scope>
    <source>
        <strain evidence="9">DY59</strain>
    </source>
</reference>
<dbReference type="STRING" id="1182571.QR90_08495"/>
<dbReference type="GO" id="GO:0051213">
    <property type="term" value="F:dioxygenase activity"/>
    <property type="evidence" value="ECO:0007669"/>
    <property type="project" value="UniProtKB-KW"/>
</dbReference>